<evidence type="ECO:0000256" key="4">
    <source>
        <dbReference type="ARBA" id="ARBA00022692"/>
    </source>
</evidence>
<feature type="compositionally biased region" description="Acidic residues" evidence="7">
    <location>
        <begin position="229"/>
        <end position="238"/>
    </location>
</feature>
<keyword evidence="3" id="KW-0813">Transport</keyword>
<evidence type="ECO:0000256" key="6">
    <source>
        <dbReference type="ARBA" id="ARBA00023136"/>
    </source>
</evidence>
<dbReference type="PANTHER" id="PTHR10332">
    <property type="entry name" value="EQUILIBRATIVE NUCLEOSIDE TRANSPORTER"/>
    <property type="match status" value="1"/>
</dbReference>
<dbReference type="PIRSF" id="PIRSF016379">
    <property type="entry name" value="ENT"/>
    <property type="match status" value="1"/>
</dbReference>
<keyword evidence="4 8" id="KW-0812">Transmembrane</keyword>
<proteinExistence type="inferred from homology"/>
<dbReference type="Pfam" id="PF01733">
    <property type="entry name" value="Nucleoside_tran"/>
    <property type="match status" value="1"/>
</dbReference>
<dbReference type="OrthoDB" id="1856718at2759"/>
<evidence type="ECO:0000256" key="2">
    <source>
        <dbReference type="ARBA" id="ARBA00007965"/>
    </source>
</evidence>
<feature type="compositionally biased region" description="Basic and acidic residues" evidence="7">
    <location>
        <begin position="239"/>
        <end position="254"/>
    </location>
</feature>
<evidence type="ECO:0000256" key="3">
    <source>
        <dbReference type="ARBA" id="ARBA00022448"/>
    </source>
</evidence>
<dbReference type="InterPro" id="IPR002259">
    <property type="entry name" value="Eqnu_transpt"/>
</dbReference>
<gene>
    <name evidence="9" type="ORF">F751_0109</name>
</gene>
<feature type="transmembrane region" description="Helical" evidence="8">
    <location>
        <begin position="405"/>
        <end position="430"/>
    </location>
</feature>
<keyword evidence="5 8" id="KW-1133">Transmembrane helix</keyword>
<keyword evidence="6 8" id="KW-0472">Membrane</keyword>
<feature type="transmembrane region" description="Helical" evidence="8">
    <location>
        <begin position="62"/>
        <end position="82"/>
    </location>
</feature>
<feature type="transmembrane region" description="Helical" evidence="8">
    <location>
        <begin position="12"/>
        <end position="42"/>
    </location>
</feature>
<dbReference type="PANTHER" id="PTHR10332:SF10">
    <property type="entry name" value="EQUILIBRATIVE NUCLEOSIDE TRANSPORTER 4"/>
    <property type="match status" value="1"/>
</dbReference>
<dbReference type="AlphaFoldDB" id="A0A087S9R8"/>
<comment type="caution">
    <text evidence="9">The sequence shown here is derived from an EMBL/GenBank/DDBJ whole genome shotgun (WGS) entry which is preliminary data.</text>
</comment>
<dbReference type="GO" id="GO:0005337">
    <property type="term" value="F:nucleoside transmembrane transporter activity"/>
    <property type="evidence" value="ECO:0007669"/>
    <property type="project" value="InterPro"/>
</dbReference>
<dbReference type="PRINTS" id="PR01130">
    <property type="entry name" value="DERENTRNSPRT"/>
</dbReference>
<feature type="transmembrane region" description="Helical" evidence="8">
    <location>
        <begin position="156"/>
        <end position="179"/>
    </location>
</feature>
<evidence type="ECO:0000256" key="7">
    <source>
        <dbReference type="SAM" id="MobiDB-lite"/>
    </source>
</evidence>
<evidence type="ECO:0000313" key="10">
    <source>
        <dbReference type="Proteomes" id="UP000028924"/>
    </source>
</evidence>
<sequence length="431" mass="45827">MGPPVTEVRRHLSWGMFAAYLMFGSGFLVSWNAIFSIANYWITRYPMRSPFSPQSQAQGKNSINLFTIVYLPVNPVTILITTRWHSSMPTHTRIIVGYGGATLCLATILLVTLAPGNDASLAGTLAATGVCSILDAVSHPAMYAEAALRPPQYTRVLVLGASLAGVVNNILRIITMAAFDSEADGLANGARIFLALAALCTGACTVLYPLLRRRGLLVEAGPGARLEAGEGEQDPDAEPVEKEGQEGPKPGKEDHAALAVAPGEALQGRAAVLQVICDTWRLCVALILIYIVTLSIFPGVLVEDAHSSRLGGWYPIILVTIYNVGDMLGRILPATFAALVWTGQNIILISSSIRLLFLPAIIFFGVQVVPVMAVLTFLLGFSNGLFTSHAMAAGPSHVHPILSDMAGSVMVLALIVGLNIGAGLSFLWLLE</sequence>
<accession>A0A087S9R8</accession>
<keyword evidence="10" id="KW-1185">Reference proteome</keyword>
<evidence type="ECO:0000256" key="8">
    <source>
        <dbReference type="SAM" id="Phobius"/>
    </source>
</evidence>
<comment type="similarity">
    <text evidence="2">Belongs to the SLC29A/ENT transporter (TC 2.A.57) family.</text>
</comment>
<dbReference type="GeneID" id="23611500"/>
<dbReference type="eggNOG" id="KOG1479">
    <property type="taxonomic scope" value="Eukaryota"/>
</dbReference>
<organism evidence="9 10">
    <name type="scientific">Auxenochlorella protothecoides</name>
    <name type="common">Green microalga</name>
    <name type="synonym">Chlorella protothecoides</name>
    <dbReference type="NCBI Taxonomy" id="3075"/>
    <lineage>
        <taxon>Eukaryota</taxon>
        <taxon>Viridiplantae</taxon>
        <taxon>Chlorophyta</taxon>
        <taxon>core chlorophytes</taxon>
        <taxon>Trebouxiophyceae</taxon>
        <taxon>Chlorellales</taxon>
        <taxon>Chlorellaceae</taxon>
        <taxon>Auxenochlorella</taxon>
    </lineage>
</organism>
<feature type="transmembrane region" description="Helical" evidence="8">
    <location>
        <begin position="355"/>
        <end position="381"/>
    </location>
</feature>
<dbReference type="RefSeq" id="XP_011400437.1">
    <property type="nucleotide sequence ID" value="XM_011402135.1"/>
</dbReference>
<dbReference type="KEGG" id="apro:F751_0109"/>
<protein>
    <submittedName>
        <fullName evidence="9">Equilibrative nucleoside transporter 4</fullName>
    </submittedName>
</protein>
<feature type="transmembrane region" description="Helical" evidence="8">
    <location>
        <begin position="313"/>
        <end position="343"/>
    </location>
</feature>
<name>A0A087S9R8_AUXPR</name>
<evidence type="ECO:0000256" key="5">
    <source>
        <dbReference type="ARBA" id="ARBA00022989"/>
    </source>
</evidence>
<reference evidence="9 10" key="1">
    <citation type="journal article" date="2014" name="BMC Genomics">
        <title>Oil accumulation mechanisms of the oleaginous microalga Chlorella protothecoides revealed through its genome, transcriptomes, and proteomes.</title>
        <authorList>
            <person name="Gao C."/>
            <person name="Wang Y."/>
            <person name="Shen Y."/>
            <person name="Yan D."/>
            <person name="He X."/>
            <person name="Dai J."/>
            <person name="Wu Q."/>
        </authorList>
    </citation>
    <scope>NUCLEOTIDE SEQUENCE [LARGE SCALE GENOMIC DNA]</scope>
    <source>
        <strain evidence="9 10">0710</strain>
    </source>
</reference>
<dbReference type="Proteomes" id="UP000028924">
    <property type="component" value="Unassembled WGS sequence"/>
</dbReference>
<feature type="transmembrane region" description="Helical" evidence="8">
    <location>
        <begin position="191"/>
        <end position="211"/>
    </location>
</feature>
<evidence type="ECO:0000256" key="1">
    <source>
        <dbReference type="ARBA" id="ARBA00004141"/>
    </source>
</evidence>
<feature type="transmembrane region" description="Helical" evidence="8">
    <location>
        <begin position="94"/>
        <end position="114"/>
    </location>
</feature>
<feature type="region of interest" description="Disordered" evidence="7">
    <location>
        <begin position="226"/>
        <end position="254"/>
    </location>
</feature>
<comment type="subcellular location">
    <subcellularLocation>
        <location evidence="1">Membrane</location>
        <topology evidence="1">Multi-pass membrane protein</topology>
    </subcellularLocation>
</comment>
<dbReference type="GO" id="GO:0005886">
    <property type="term" value="C:plasma membrane"/>
    <property type="evidence" value="ECO:0007669"/>
    <property type="project" value="TreeGrafter"/>
</dbReference>
<feature type="transmembrane region" description="Helical" evidence="8">
    <location>
        <begin position="279"/>
        <end position="301"/>
    </location>
</feature>
<dbReference type="EMBL" id="APJO01000921">
    <property type="protein sequence ID" value="KFM22472.1"/>
    <property type="molecule type" value="Genomic_DNA"/>
</dbReference>
<evidence type="ECO:0000313" key="9">
    <source>
        <dbReference type="EMBL" id="KFM22472.1"/>
    </source>
</evidence>